<evidence type="ECO:0000256" key="1">
    <source>
        <dbReference type="ARBA" id="ARBA00006446"/>
    </source>
</evidence>
<keyword evidence="2" id="KW-0677">Repeat</keyword>
<keyword evidence="3 4" id="KW-0129">CBS domain</keyword>
<gene>
    <name evidence="6" type="ORF">H3309_08015</name>
</gene>
<dbReference type="KEGG" id="sand:H3309_08015"/>
<dbReference type="PANTHER" id="PTHR22777">
    <property type="entry name" value="HEMOLYSIN-RELATED"/>
    <property type="match status" value="1"/>
</dbReference>
<feature type="domain" description="CBS" evidence="5">
    <location>
        <begin position="148"/>
        <end position="205"/>
    </location>
</feature>
<evidence type="ECO:0000313" key="6">
    <source>
        <dbReference type="EMBL" id="QMW24383.1"/>
    </source>
</evidence>
<accession>A0A7G5ILZ1</accession>
<dbReference type="CDD" id="cd04590">
    <property type="entry name" value="CBS_pair_CorC_HlyC_assoc"/>
    <property type="match status" value="1"/>
</dbReference>
<proteinExistence type="inferred from homology"/>
<dbReference type="InterPro" id="IPR005170">
    <property type="entry name" value="Transptr-assoc_dom"/>
</dbReference>
<sequence>MSDPATTTDGPSLWQAVRGFLTGRNEGASLRESLEEAIEEHQEADAHADDLDASERLMLRNLLHLGERKAGDIAVQRGAIIAFDLREPFPALVRRFRDAGHSRMPVFEESLDDIKGMIHVKDVYATIAETFDDAVSSAPFLDFDSRRLVRPVLYVPPSKPVLDLLAEMRQSRTHMAVIVDEYGGTDGLVTIEDIVEEIVGEIEDEHDDELETLLSPCVEGCWNADARLPIPELEAALGVPFDDPDEDVDTLGGLVFVMAGRVPAMGEIIEHPNGWRFEVTAANGLRVERFRLHPPFQEDDQ</sequence>
<dbReference type="InterPro" id="IPR016169">
    <property type="entry name" value="FAD-bd_PCMH_sub2"/>
</dbReference>
<evidence type="ECO:0000256" key="3">
    <source>
        <dbReference type="ARBA" id="ARBA00023122"/>
    </source>
</evidence>
<organism evidence="6 7">
    <name type="scientific">Sandaracinobacteroides saxicola</name>
    <dbReference type="NCBI Taxonomy" id="2759707"/>
    <lineage>
        <taxon>Bacteria</taxon>
        <taxon>Pseudomonadati</taxon>
        <taxon>Pseudomonadota</taxon>
        <taxon>Alphaproteobacteria</taxon>
        <taxon>Sphingomonadales</taxon>
        <taxon>Sphingosinicellaceae</taxon>
        <taxon>Sandaracinobacteroides</taxon>
    </lineage>
</organism>
<dbReference type="SMART" id="SM01091">
    <property type="entry name" value="CorC_HlyC"/>
    <property type="match status" value="1"/>
</dbReference>
<dbReference type="PROSITE" id="PS51371">
    <property type="entry name" value="CBS"/>
    <property type="match status" value="1"/>
</dbReference>
<dbReference type="Gene3D" id="3.10.580.10">
    <property type="entry name" value="CBS-domain"/>
    <property type="match status" value="1"/>
</dbReference>
<dbReference type="InterPro" id="IPR046342">
    <property type="entry name" value="CBS_dom_sf"/>
</dbReference>
<evidence type="ECO:0000259" key="5">
    <source>
        <dbReference type="PROSITE" id="PS51371"/>
    </source>
</evidence>
<dbReference type="Proteomes" id="UP000515292">
    <property type="component" value="Chromosome"/>
</dbReference>
<dbReference type="Pfam" id="PF03471">
    <property type="entry name" value="CorC_HlyC"/>
    <property type="match status" value="1"/>
</dbReference>
<dbReference type="Pfam" id="PF00571">
    <property type="entry name" value="CBS"/>
    <property type="match status" value="1"/>
</dbReference>
<evidence type="ECO:0000313" key="7">
    <source>
        <dbReference type="Proteomes" id="UP000515292"/>
    </source>
</evidence>
<reference evidence="6 7" key="1">
    <citation type="submission" date="2020-07" db="EMBL/GenBank/DDBJ databases">
        <title>Complete genome sequence for Sandaracinobacter sp. M6.</title>
        <authorList>
            <person name="Tang Y."/>
            <person name="Liu Q."/>
            <person name="Guo Z."/>
            <person name="Lei P."/>
            <person name="Huang B."/>
        </authorList>
    </citation>
    <scope>NUCLEOTIDE SEQUENCE [LARGE SCALE GENOMIC DNA]</scope>
    <source>
        <strain evidence="6 7">M6</strain>
    </source>
</reference>
<dbReference type="FunFam" id="3.10.580.10:FF:000002">
    <property type="entry name" value="Magnesium/cobalt efflux protein CorC"/>
    <property type="match status" value="1"/>
</dbReference>
<dbReference type="GO" id="GO:0050660">
    <property type="term" value="F:flavin adenine dinucleotide binding"/>
    <property type="evidence" value="ECO:0007669"/>
    <property type="project" value="InterPro"/>
</dbReference>
<dbReference type="EMBL" id="CP059851">
    <property type="protein sequence ID" value="QMW24383.1"/>
    <property type="molecule type" value="Genomic_DNA"/>
</dbReference>
<dbReference type="InterPro" id="IPR036318">
    <property type="entry name" value="FAD-bd_PCMH-like_sf"/>
</dbReference>
<keyword evidence="7" id="KW-1185">Reference proteome</keyword>
<name>A0A7G5ILZ1_9SPHN</name>
<evidence type="ECO:0000256" key="2">
    <source>
        <dbReference type="ARBA" id="ARBA00022737"/>
    </source>
</evidence>
<dbReference type="SUPFAM" id="SSF54631">
    <property type="entry name" value="CBS-domain pair"/>
    <property type="match status" value="1"/>
</dbReference>
<comment type="similarity">
    <text evidence="1">Belongs to the UPF0053 family. Hemolysin C subfamily.</text>
</comment>
<dbReference type="InterPro" id="IPR044751">
    <property type="entry name" value="Ion_transp-like_CBS"/>
</dbReference>
<dbReference type="GO" id="GO:0005886">
    <property type="term" value="C:plasma membrane"/>
    <property type="evidence" value="ECO:0007669"/>
    <property type="project" value="TreeGrafter"/>
</dbReference>
<dbReference type="PANTHER" id="PTHR22777:SF27">
    <property type="entry name" value="MAGNESIUM AND COBALT EFFLUX PROTEIN CORC"/>
    <property type="match status" value="1"/>
</dbReference>
<dbReference type="InterPro" id="IPR000644">
    <property type="entry name" value="CBS_dom"/>
</dbReference>
<dbReference type="SUPFAM" id="SSF56176">
    <property type="entry name" value="FAD-binding/transporter-associated domain-like"/>
    <property type="match status" value="1"/>
</dbReference>
<dbReference type="Gene3D" id="3.30.465.10">
    <property type="match status" value="1"/>
</dbReference>
<dbReference type="AlphaFoldDB" id="A0A7G5ILZ1"/>
<dbReference type="SMART" id="SM00116">
    <property type="entry name" value="CBS"/>
    <property type="match status" value="2"/>
</dbReference>
<evidence type="ECO:0000256" key="4">
    <source>
        <dbReference type="PROSITE-ProRule" id="PRU00703"/>
    </source>
</evidence>
<dbReference type="RefSeq" id="WP_182298250.1">
    <property type="nucleotide sequence ID" value="NZ_CP059851.1"/>
</dbReference>
<protein>
    <submittedName>
        <fullName evidence="6">HlyC/CorC family transporter</fullName>
    </submittedName>
</protein>